<organism evidence="7">
    <name type="scientific">uncultured Arthrobacter sp</name>
    <dbReference type="NCBI Taxonomy" id="114050"/>
    <lineage>
        <taxon>Bacteria</taxon>
        <taxon>Bacillati</taxon>
        <taxon>Actinomycetota</taxon>
        <taxon>Actinomycetes</taxon>
        <taxon>Micrococcales</taxon>
        <taxon>Micrococcaceae</taxon>
        <taxon>Arthrobacter</taxon>
        <taxon>environmental samples</taxon>
    </lineage>
</organism>
<dbReference type="PANTHER" id="PTHR30346:SF0">
    <property type="entry name" value="HCA OPERON TRANSCRIPTIONAL ACTIVATOR HCAR"/>
    <property type="match status" value="1"/>
</dbReference>
<keyword evidence="2" id="KW-0805">Transcription regulation</keyword>
<dbReference type="Pfam" id="PF03466">
    <property type="entry name" value="LysR_substrate"/>
    <property type="match status" value="1"/>
</dbReference>
<dbReference type="RefSeq" id="WP_294568673.1">
    <property type="nucleotide sequence ID" value="NZ_CADCTE010000144.1"/>
</dbReference>
<sequence>MPEFKPRTLSVGFVAGVTPGKWVGRWRERHPDVPLELQQYGDDAVAALHSAAADVLFVRLPVDRDNLFVIPLYEEQAVVVSSKEHEISLFDEVPLAELEAENLLEVEECGGPAEAVEVAASGAGVVVLPMSLARLHARRDAVHRPVPELPGTTIGIAWLEGNDSQDVEEFIGIVRGRTERSSRQPSAADGPEPRKSASQKASARKAAQQGSKKQAAPSGAKRSGAKPDPRKGSGKSGKPGPGTPQNRRGRRR</sequence>
<dbReference type="CDD" id="cd05466">
    <property type="entry name" value="PBP2_LTTR_substrate"/>
    <property type="match status" value="1"/>
</dbReference>
<dbReference type="Gene3D" id="3.40.190.290">
    <property type="match status" value="1"/>
</dbReference>
<name>A0A6J4ITK4_9MICC</name>
<evidence type="ECO:0000256" key="2">
    <source>
        <dbReference type="ARBA" id="ARBA00023015"/>
    </source>
</evidence>
<keyword evidence="4" id="KW-0804">Transcription</keyword>
<gene>
    <name evidence="7" type="ORF">AVDCRST_MAG83-2904</name>
</gene>
<accession>A0A6J4ITK4</accession>
<dbReference type="PANTHER" id="PTHR30346">
    <property type="entry name" value="TRANSCRIPTIONAL DUAL REGULATOR HCAR-RELATED"/>
    <property type="match status" value="1"/>
</dbReference>
<feature type="region of interest" description="Disordered" evidence="5">
    <location>
        <begin position="175"/>
        <end position="252"/>
    </location>
</feature>
<keyword evidence="3" id="KW-0238">DNA-binding</keyword>
<evidence type="ECO:0000259" key="6">
    <source>
        <dbReference type="PROSITE" id="PS51080"/>
    </source>
</evidence>
<feature type="domain" description="CTF/NF-I" evidence="6">
    <location>
        <begin position="1"/>
        <end position="147"/>
    </location>
</feature>
<evidence type="ECO:0000256" key="3">
    <source>
        <dbReference type="ARBA" id="ARBA00023125"/>
    </source>
</evidence>
<comment type="similarity">
    <text evidence="1">Belongs to the LysR transcriptional regulatory family.</text>
</comment>
<dbReference type="InterPro" id="IPR020604">
    <property type="entry name" value="CTF/NFI_DNA-bd-dom"/>
</dbReference>
<dbReference type="InterPro" id="IPR005119">
    <property type="entry name" value="LysR_subst-bd"/>
</dbReference>
<protein>
    <submittedName>
        <fullName evidence="7">Transcriptional regulator, LysR family</fullName>
    </submittedName>
</protein>
<evidence type="ECO:0000256" key="4">
    <source>
        <dbReference type="ARBA" id="ARBA00023163"/>
    </source>
</evidence>
<reference evidence="7" key="1">
    <citation type="submission" date="2020-02" db="EMBL/GenBank/DDBJ databases">
        <authorList>
            <person name="Meier V. D."/>
        </authorList>
    </citation>
    <scope>NUCLEOTIDE SEQUENCE</scope>
    <source>
        <strain evidence="7">AVDCRST_MAG83</strain>
    </source>
</reference>
<evidence type="ECO:0000313" key="7">
    <source>
        <dbReference type="EMBL" id="CAA9258491.1"/>
    </source>
</evidence>
<feature type="compositionally biased region" description="Low complexity" evidence="5">
    <location>
        <begin position="196"/>
        <end position="216"/>
    </location>
</feature>
<dbReference type="GO" id="GO:0003700">
    <property type="term" value="F:DNA-binding transcription factor activity"/>
    <property type="evidence" value="ECO:0007669"/>
    <property type="project" value="InterPro"/>
</dbReference>
<dbReference type="PROSITE" id="PS51080">
    <property type="entry name" value="CTF_NFI_2"/>
    <property type="match status" value="1"/>
</dbReference>
<dbReference type="AlphaFoldDB" id="A0A6J4ITK4"/>
<dbReference type="SUPFAM" id="SSF53850">
    <property type="entry name" value="Periplasmic binding protein-like II"/>
    <property type="match status" value="1"/>
</dbReference>
<evidence type="ECO:0000256" key="5">
    <source>
        <dbReference type="SAM" id="MobiDB-lite"/>
    </source>
</evidence>
<evidence type="ECO:0000256" key="1">
    <source>
        <dbReference type="ARBA" id="ARBA00009437"/>
    </source>
</evidence>
<dbReference type="GO" id="GO:0003677">
    <property type="term" value="F:DNA binding"/>
    <property type="evidence" value="ECO:0007669"/>
    <property type="project" value="UniProtKB-KW"/>
</dbReference>
<proteinExistence type="inferred from homology"/>
<dbReference type="EMBL" id="CADCTE010000144">
    <property type="protein sequence ID" value="CAA9258491.1"/>
    <property type="molecule type" value="Genomic_DNA"/>
</dbReference>
<dbReference type="GO" id="GO:0032993">
    <property type="term" value="C:protein-DNA complex"/>
    <property type="evidence" value="ECO:0007669"/>
    <property type="project" value="TreeGrafter"/>
</dbReference>